<dbReference type="AlphaFoldDB" id="A0A4P6LUC3"/>
<evidence type="ECO:0000313" key="4">
    <source>
        <dbReference type="Proteomes" id="UP000289794"/>
    </source>
</evidence>
<feature type="domain" description="HTH cro/C1-type" evidence="2">
    <location>
        <begin position="9"/>
        <end position="63"/>
    </location>
</feature>
<keyword evidence="1" id="KW-0238">DNA-binding</keyword>
<gene>
    <name evidence="3" type="ORF">PMF13cell1_01480</name>
</gene>
<dbReference type="GO" id="GO:0003677">
    <property type="term" value="F:DNA binding"/>
    <property type="evidence" value="ECO:0007669"/>
    <property type="project" value="UniProtKB-KW"/>
</dbReference>
<evidence type="ECO:0000313" key="3">
    <source>
        <dbReference type="EMBL" id="QBE95954.1"/>
    </source>
</evidence>
<dbReference type="PANTHER" id="PTHR46558:SF4">
    <property type="entry name" value="DNA-BIDING PHAGE PROTEIN"/>
    <property type="match status" value="1"/>
</dbReference>
<dbReference type="Gene3D" id="1.10.260.40">
    <property type="entry name" value="lambda repressor-like DNA-binding domains"/>
    <property type="match status" value="1"/>
</dbReference>
<dbReference type="Pfam" id="PF01381">
    <property type="entry name" value="HTH_3"/>
    <property type="match status" value="1"/>
</dbReference>
<protein>
    <recommendedName>
        <fullName evidence="2">HTH cro/C1-type domain-containing protein</fullName>
    </recommendedName>
</protein>
<dbReference type="SMART" id="SM00530">
    <property type="entry name" value="HTH_XRE"/>
    <property type="match status" value="1"/>
</dbReference>
<evidence type="ECO:0000259" key="2">
    <source>
        <dbReference type="PROSITE" id="PS50943"/>
    </source>
</evidence>
<dbReference type="SUPFAM" id="SSF47413">
    <property type="entry name" value="lambda repressor-like DNA-binding domains"/>
    <property type="match status" value="1"/>
</dbReference>
<reference evidence="3 4" key="1">
    <citation type="submission" date="2019-01" db="EMBL/GenBank/DDBJ databases">
        <title>PMF-metabolizing Aryl O-demethylase.</title>
        <authorList>
            <person name="Kim M."/>
        </authorList>
    </citation>
    <scope>NUCLEOTIDE SEQUENCE [LARGE SCALE GENOMIC DNA]</scope>
    <source>
        <strain evidence="3 4">PMF1</strain>
    </source>
</reference>
<sequence>MFKQIGIRIKTARINAGLTQEQLSERLECSSSFISRLETGRISTSLEKLYEISQILNVGLETLLYDFLSDTSPYLDPITIEVLSKLEHLPSAYKQAALEMIQSLTKLYK</sequence>
<name>A0A4P6LUC3_9FIRM</name>
<dbReference type="Proteomes" id="UP000289794">
    <property type="component" value="Chromosome"/>
</dbReference>
<dbReference type="InterPro" id="IPR010982">
    <property type="entry name" value="Lambda_DNA-bd_dom_sf"/>
</dbReference>
<dbReference type="PANTHER" id="PTHR46558">
    <property type="entry name" value="TRACRIPTIONAL REGULATORY PROTEIN-RELATED-RELATED"/>
    <property type="match status" value="1"/>
</dbReference>
<evidence type="ECO:0000256" key="1">
    <source>
        <dbReference type="ARBA" id="ARBA00023125"/>
    </source>
</evidence>
<dbReference type="KEGG" id="bpro:PMF13cell1_01480"/>
<dbReference type="PROSITE" id="PS50943">
    <property type="entry name" value="HTH_CROC1"/>
    <property type="match status" value="1"/>
</dbReference>
<dbReference type="CDD" id="cd00093">
    <property type="entry name" value="HTH_XRE"/>
    <property type="match status" value="1"/>
</dbReference>
<accession>A0A4P6LUC3</accession>
<organism evidence="3 4">
    <name type="scientific">Blautia producta</name>
    <dbReference type="NCBI Taxonomy" id="33035"/>
    <lineage>
        <taxon>Bacteria</taxon>
        <taxon>Bacillati</taxon>
        <taxon>Bacillota</taxon>
        <taxon>Clostridia</taxon>
        <taxon>Lachnospirales</taxon>
        <taxon>Lachnospiraceae</taxon>
        <taxon>Blautia</taxon>
    </lineage>
</organism>
<dbReference type="RefSeq" id="WP_130180325.1">
    <property type="nucleotide sequence ID" value="NZ_CP035945.1"/>
</dbReference>
<dbReference type="EMBL" id="CP035945">
    <property type="protein sequence ID" value="QBE95954.1"/>
    <property type="molecule type" value="Genomic_DNA"/>
</dbReference>
<proteinExistence type="predicted"/>
<dbReference type="InterPro" id="IPR001387">
    <property type="entry name" value="Cro/C1-type_HTH"/>
</dbReference>